<keyword evidence="1" id="KW-1133">Transmembrane helix</keyword>
<proteinExistence type="predicted"/>
<dbReference type="OrthoDB" id="1071580at2"/>
<evidence type="ECO:0000313" key="2">
    <source>
        <dbReference type="EMBL" id="TXJ62804.1"/>
    </source>
</evidence>
<dbReference type="Proteomes" id="UP000321612">
    <property type="component" value="Unassembled WGS sequence"/>
</dbReference>
<gene>
    <name evidence="2" type="ORF">ETF27_02820</name>
</gene>
<accession>A0A5C8GP94</accession>
<keyword evidence="1" id="KW-0812">Transmembrane</keyword>
<comment type="caution">
    <text evidence="2">The sequence shown here is derived from an EMBL/GenBank/DDBJ whole genome shotgun (WGS) entry which is preliminary data.</text>
</comment>
<keyword evidence="1" id="KW-0472">Membrane</keyword>
<sequence length="249" mass="28766">MKRNYPINCLFTVLKTDNNEFSIHRLFESGIFIKTMLVVLCVFGNISFMKAQSSDSYLKHRITLSGALTSSDTWQLDAAYHRMLLPYLGVGTSVGLWRQYGTDGIPMGEGWVVREENEKIHQFYLRPSVYFVSPAIWRISDARLHVFLEPGCMLSAPYDKLYVSLSGKRGQYMDYDKVSTKEGRWYAFDCKLGFNLTFGDAVLSVGYVCSNLDIFTMRRHMTYRDISFNDFYPEKKTLHGGFLSFSYCF</sequence>
<protein>
    <recommendedName>
        <fullName evidence="4">PorT family protein</fullName>
    </recommendedName>
</protein>
<evidence type="ECO:0000313" key="3">
    <source>
        <dbReference type="Proteomes" id="UP000321612"/>
    </source>
</evidence>
<dbReference type="RefSeq" id="WP_147785464.1">
    <property type="nucleotide sequence ID" value="NZ_SDIK01000018.1"/>
</dbReference>
<name>A0A5C8GP94_9BACT</name>
<organism evidence="2 3">
    <name type="scientific">Prevotella brunnea</name>
    <dbReference type="NCBI Taxonomy" id="2508867"/>
    <lineage>
        <taxon>Bacteria</taxon>
        <taxon>Pseudomonadati</taxon>
        <taxon>Bacteroidota</taxon>
        <taxon>Bacteroidia</taxon>
        <taxon>Bacteroidales</taxon>
        <taxon>Prevotellaceae</taxon>
        <taxon>Prevotella</taxon>
    </lineage>
</organism>
<evidence type="ECO:0008006" key="4">
    <source>
        <dbReference type="Google" id="ProtNLM"/>
    </source>
</evidence>
<keyword evidence="3" id="KW-1185">Reference proteome</keyword>
<feature type="transmembrane region" description="Helical" evidence="1">
    <location>
        <begin position="31"/>
        <end position="51"/>
    </location>
</feature>
<reference evidence="3" key="1">
    <citation type="submission" date="2019-05" db="EMBL/GenBank/DDBJ databases">
        <title>Prevotella brunnea sp. nov., isolated from a wound of a patient.</title>
        <authorList>
            <person name="Buhl M."/>
        </authorList>
    </citation>
    <scope>NUCLEOTIDE SEQUENCE [LARGE SCALE GENOMIC DNA]</scope>
    <source>
        <strain evidence="3">A2672</strain>
    </source>
</reference>
<dbReference type="AlphaFoldDB" id="A0A5C8GP94"/>
<dbReference type="EMBL" id="SDIK01000018">
    <property type="protein sequence ID" value="TXJ62804.1"/>
    <property type="molecule type" value="Genomic_DNA"/>
</dbReference>
<evidence type="ECO:0000256" key="1">
    <source>
        <dbReference type="SAM" id="Phobius"/>
    </source>
</evidence>